<dbReference type="InterPro" id="IPR001509">
    <property type="entry name" value="Epimerase_deHydtase"/>
</dbReference>
<dbReference type="EMBL" id="JAYGHG010000036">
    <property type="protein sequence ID" value="MEA5583190.1"/>
    <property type="molecule type" value="Genomic_DNA"/>
</dbReference>
<dbReference type="Proteomes" id="UP001302120">
    <property type="component" value="Unassembled WGS sequence"/>
</dbReference>
<gene>
    <name evidence="2" type="ORF">VB620_17815</name>
</gene>
<dbReference type="Pfam" id="PF01370">
    <property type="entry name" value="Epimerase"/>
    <property type="match status" value="1"/>
</dbReference>
<comment type="caution">
    <text evidence="2">The sequence shown here is derived from an EMBL/GenBank/DDBJ whole genome shotgun (WGS) entry which is preliminary data.</text>
</comment>
<organism evidence="2 3">
    <name type="scientific">Nodularia harveyana UHCC-0300</name>
    <dbReference type="NCBI Taxonomy" id="2974287"/>
    <lineage>
        <taxon>Bacteria</taxon>
        <taxon>Bacillati</taxon>
        <taxon>Cyanobacteriota</taxon>
        <taxon>Cyanophyceae</taxon>
        <taxon>Nostocales</taxon>
        <taxon>Nodulariaceae</taxon>
        <taxon>Nodularia</taxon>
    </lineage>
</organism>
<dbReference type="Gene3D" id="3.90.25.10">
    <property type="entry name" value="UDP-galactose 4-epimerase, domain 1"/>
    <property type="match status" value="1"/>
</dbReference>
<dbReference type="Gene3D" id="3.40.50.720">
    <property type="entry name" value="NAD(P)-binding Rossmann-like Domain"/>
    <property type="match status" value="1"/>
</dbReference>
<evidence type="ECO:0000313" key="3">
    <source>
        <dbReference type="Proteomes" id="UP001302120"/>
    </source>
</evidence>
<protein>
    <submittedName>
        <fullName evidence="2">NAD-dependent epimerase/dehydratase family protein</fullName>
    </submittedName>
</protein>
<dbReference type="InterPro" id="IPR036291">
    <property type="entry name" value="NAD(P)-bd_dom_sf"/>
</dbReference>
<sequence length="315" mass="34984">MHFIITGGAGFIGSHLTDELLLTGHQVTVVDNFMTGFRHNLPEHSHLQFVEKDICECQPQDFTKPIDGIFHLAAASSVQKSWLNPLETHHHNLSSTMAVVQICEALGIPRLVFTSSAAVYGNPTQLPLRETHSTNPISPYGLHKLMGEQYIDFFAKNNGFSAVILRLFNVFGDRQSPKSPYSGVISLFSSAIQQGLPIKIYGDGTQKRDFIYVKDVVNALIQAVKTPLSFGNSLTCNIGLGKRTSLLEILTILQEYYPQKKVPIEFAPMRQGDIHDSWANIDNAREILGFSPPEEIKPGLSSYLTAINFCRNLLN</sequence>
<accession>A0ABU5UI64</accession>
<dbReference type="InterPro" id="IPR050177">
    <property type="entry name" value="Lipid_A_modif_metabolic_enz"/>
</dbReference>
<dbReference type="PANTHER" id="PTHR43245:SF13">
    <property type="entry name" value="UDP-D-APIOSE_UDP-D-XYLOSE SYNTHASE 2"/>
    <property type="match status" value="1"/>
</dbReference>
<evidence type="ECO:0000313" key="2">
    <source>
        <dbReference type="EMBL" id="MEA5583190.1"/>
    </source>
</evidence>
<reference evidence="2 3" key="1">
    <citation type="submission" date="2023-12" db="EMBL/GenBank/DDBJ databases">
        <title>Baltic Sea Cyanobacteria.</title>
        <authorList>
            <person name="Delbaje E."/>
            <person name="Fewer D.P."/>
            <person name="Shishido T.K."/>
        </authorList>
    </citation>
    <scope>NUCLEOTIDE SEQUENCE [LARGE SCALE GENOMIC DNA]</scope>
    <source>
        <strain evidence="2 3">UHCC-0300</strain>
    </source>
</reference>
<dbReference type="RefSeq" id="WP_323197492.1">
    <property type="nucleotide sequence ID" value="NZ_JAYGHG010000036.1"/>
</dbReference>
<evidence type="ECO:0000259" key="1">
    <source>
        <dbReference type="Pfam" id="PF01370"/>
    </source>
</evidence>
<proteinExistence type="predicted"/>
<dbReference type="PANTHER" id="PTHR43245">
    <property type="entry name" value="BIFUNCTIONAL POLYMYXIN RESISTANCE PROTEIN ARNA"/>
    <property type="match status" value="1"/>
</dbReference>
<dbReference type="SUPFAM" id="SSF51735">
    <property type="entry name" value="NAD(P)-binding Rossmann-fold domains"/>
    <property type="match status" value="1"/>
</dbReference>
<feature type="domain" description="NAD-dependent epimerase/dehydratase" evidence="1">
    <location>
        <begin position="4"/>
        <end position="239"/>
    </location>
</feature>
<name>A0ABU5UI64_9CYAN</name>
<keyword evidence="3" id="KW-1185">Reference proteome</keyword>
<dbReference type="PRINTS" id="PR01713">
    <property type="entry name" value="NUCEPIMERASE"/>
</dbReference>